<gene>
    <name evidence="2" type="ORF">OLC1_LOCUS5737</name>
</gene>
<proteinExistence type="predicted"/>
<dbReference type="NCBIfam" id="TIGR01640">
    <property type="entry name" value="F_box_assoc_1"/>
    <property type="match status" value="1"/>
</dbReference>
<sequence length="136" mass="15528">MAGLLCDDCKNKDWKRLAKPRYNVRYVTPGALTNGCLHWVAQDTECGGYPLVIAAFDLALEKFEKVPPPRDIVDMTRVELTVLGGSLVCYVHSVNDFLISYWMMKDYGVQESWCMFTVDGFGCPKLLFKYCYYLEG</sequence>
<dbReference type="InterPro" id="IPR013187">
    <property type="entry name" value="F-box-assoc_dom_typ3"/>
</dbReference>
<reference evidence="2" key="1">
    <citation type="submission" date="2023-03" db="EMBL/GenBank/DDBJ databases">
        <authorList>
            <person name="Julca I."/>
        </authorList>
    </citation>
    <scope>NUCLEOTIDE SEQUENCE</scope>
</reference>
<evidence type="ECO:0000313" key="2">
    <source>
        <dbReference type="EMBL" id="CAI9094618.1"/>
    </source>
</evidence>
<protein>
    <submittedName>
        <fullName evidence="2">OLC1v1030381C1</fullName>
    </submittedName>
</protein>
<dbReference type="Proteomes" id="UP001161247">
    <property type="component" value="Chromosome 2"/>
</dbReference>
<accession>A0AAV1CIY9</accession>
<dbReference type="Pfam" id="PF08268">
    <property type="entry name" value="FBA_3"/>
    <property type="match status" value="1"/>
</dbReference>
<name>A0AAV1CIY9_OLDCO</name>
<organism evidence="2 3">
    <name type="scientific">Oldenlandia corymbosa var. corymbosa</name>
    <dbReference type="NCBI Taxonomy" id="529605"/>
    <lineage>
        <taxon>Eukaryota</taxon>
        <taxon>Viridiplantae</taxon>
        <taxon>Streptophyta</taxon>
        <taxon>Embryophyta</taxon>
        <taxon>Tracheophyta</taxon>
        <taxon>Spermatophyta</taxon>
        <taxon>Magnoliopsida</taxon>
        <taxon>eudicotyledons</taxon>
        <taxon>Gunneridae</taxon>
        <taxon>Pentapetalae</taxon>
        <taxon>asterids</taxon>
        <taxon>lamiids</taxon>
        <taxon>Gentianales</taxon>
        <taxon>Rubiaceae</taxon>
        <taxon>Rubioideae</taxon>
        <taxon>Spermacoceae</taxon>
        <taxon>Hedyotis-Oldenlandia complex</taxon>
        <taxon>Oldenlandia</taxon>
    </lineage>
</organism>
<dbReference type="AlphaFoldDB" id="A0AAV1CIY9"/>
<feature type="domain" description="F-box associated beta-propeller type 3" evidence="1">
    <location>
        <begin position="11"/>
        <end position="111"/>
    </location>
</feature>
<dbReference type="EMBL" id="OX459119">
    <property type="protein sequence ID" value="CAI9094618.1"/>
    <property type="molecule type" value="Genomic_DNA"/>
</dbReference>
<dbReference type="InterPro" id="IPR017451">
    <property type="entry name" value="F-box-assoc_interact_dom"/>
</dbReference>
<evidence type="ECO:0000313" key="3">
    <source>
        <dbReference type="Proteomes" id="UP001161247"/>
    </source>
</evidence>
<keyword evidence="3" id="KW-1185">Reference proteome</keyword>
<evidence type="ECO:0000259" key="1">
    <source>
        <dbReference type="Pfam" id="PF08268"/>
    </source>
</evidence>